<gene>
    <name evidence="1" type="ORF">SAMN05445850_8587</name>
</gene>
<sequence length="106" mass="12246">MKIAIVGLDPADTKSLMSESMKMPNPGLAKVLKRLHYPLEVILTCVRWYVAYPLSLRHLEEMMAERGIEVDRWRSTGMLAGSTTWHSINCLRVSVHCERKNYDGRW</sequence>
<dbReference type="Proteomes" id="UP000199365">
    <property type="component" value="Unassembled WGS sequence"/>
</dbReference>
<evidence type="ECO:0000313" key="1">
    <source>
        <dbReference type="EMBL" id="SDR63042.1"/>
    </source>
</evidence>
<organism evidence="1 2">
    <name type="scientific">Paraburkholderia tuberum</name>
    <dbReference type="NCBI Taxonomy" id="157910"/>
    <lineage>
        <taxon>Bacteria</taxon>
        <taxon>Pseudomonadati</taxon>
        <taxon>Pseudomonadota</taxon>
        <taxon>Betaproteobacteria</taxon>
        <taxon>Burkholderiales</taxon>
        <taxon>Burkholderiaceae</taxon>
        <taxon>Paraburkholderia</taxon>
    </lineage>
</organism>
<reference evidence="2" key="1">
    <citation type="submission" date="2016-10" db="EMBL/GenBank/DDBJ databases">
        <authorList>
            <person name="Varghese N."/>
            <person name="Submissions S."/>
        </authorList>
    </citation>
    <scope>NUCLEOTIDE SEQUENCE [LARGE SCALE GENOMIC DNA]</scope>
    <source>
        <strain evidence="2">DUS833</strain>
    </source>
</reference>
<dbReference type="AlphaFoldDB" id="A0A1H1KLX6"/>
<dbReference type="EMBL" id="FNKX01000005">
    <property type="protein sequence ID" value="SDR63042.1"/>
    <property type="molecule type" value="Genomic_DNA"/>
</dbReference>
<accession>A0A1H1KLX6</accession>
<keyword evidence="2" id="KW-1185">Reference proteome</keyword>
<protein>
    <recommendedName>
        <fullName evidence="3">Transposase</fullName>
    </recommendedName>
</protein>
<evidence type="ECO:0008006" key="3">
    <source>
        <dbReference type="Google" id="ProtNLM"/>
    </source>
</evidence>
<proteinExistence type="predicted"/>
<name>A0A1H1KLX6_9BURK</name>
<evidence type="ECO:0000313" key="2">
    <source>
        <dbReference type="Proteomes" id="UP000199365"/>
    </source>
</evidence>
<dbReference type="STRING" id="157910.SAMN05445850_8587"/>